<dbReference type="InterPro" id="IPR050640">
    <property type="entry name" value="Bact_2-comp_sensor_kinase"/>
</dbReference>
<feature type="transmembrane region" description="Helical" evidence="13">
    <location>
        <begin position="285"/>
        <end position="306"/>
    </location>
</feature>
<dbReference type="GO" id="GO:0000155">
    <property type="term" value="F:phosphorelay sensor kinase activity"/>
    <property type="evidence" value="ECO:0007669"/>
    <property type="project" value="InterPro"/>
</dbReference>
<sequence length="590" mass="68186">MAGKAEKKNKSMGKLTIQVIIPVIILFLGILVVMFQSMFEARQLVYRYIEDTAALYVEQLNTDITKINYEIITLTNKKREINSVKGIRPEDSKYYPVLNELQEQNRNLKIRYKEPSCFFVYLEEAELLITDSGSIFKDSQKLGLNGALMEALREKKGERTPYSQWYFINDSEQDYVFSRFSKNGMTMGCAIRLEDLFNTLRIDSLGYEGIPYIQDKDGSIFISSRDRDKISVEDIRNISGKKAGIFTEQVIYAFPISGIIGENRVFHIMITPSGGILEKIMRLQVILVFLAIGIIVGCILVVRVYYQRILRPMKQFVNSLKNTEEEQWINENGSNNILELEMASKEFKGLLRKIKSLKIDIYEKELARQKTELEAMQVQIRPHFYLNCLSLIHGMADVAKEEKIVHITEMLSNYMRYVMSDTFEPRSLKEEIAFIRNYVEIQQIRYGKEAFSFEVIMEDTIDTYLVPTLIIHNFVENAITHAVSLDNHVEITLYIVNENYEDGEYLYICISDTGTGFPPDILDAIEQDTPIYYNDRKHIGIQNSLKRLKLIYGEKAKINFSNMDEGYGAVVEITIPVQKEQNTGTNKDRV</sequence>
<dbReference type="SUPFAM" id="SSF55874">
    <property type="entry name" value="ATPase domain of HSP90 chaperone/DNA topoisomerase II/histidine kinase"/>
    <property type="match status" value="1"/>
</dbReference>
<evidence type="ECO:0000256" key="4">
    <source>
        <dbReference type="ARBA" id="ARBA00022679"/>
    </source>
</evidence>
<gene>
    <name evidence="16" type="primary">ypdA_5</name>
    <name evidence="16" type="ORF">BEI61_00844</name>
</gene>
<evidence type="ECO:0000313" key="17">
    <source>
        <dbReference type="Proteomes" id="UP000094067"/>
    </source>
</evidence>
<keyword evidence="3" id="KW-0597">Phosphoprotein</keyword>
<reference evidence="16 17" key="1">
    <citation type="submission" date="2016-07" db="EMBL/GenBank/DDBJ databases">
        <title>Characterization of isolates of Eisenbergiella tayi derived from blood cultures, using whole genome sequencing.</title>
        <authorList>
            <person name="Burdz T."/>
            <person name="Wiebe D."/>
            <person name="Huynh C."/>
            <person name="Bernard K."/>
        </authorList>
    </citation>
    <scope>NUCLEOTIDE SEQUENCE [LARGE SCALE GENOMIC DNA]</scope>
    <source>
        <strain evidence="16 17">NML 110608</strain>
    </source>
</reference>
<evidence type="ECO:0000259" key="15">
    <source>
        <dbReference type="Pfam" id="PF06580"/>
    </source>
</evidence>
<evidence type="ECO:0000259" key="14">
    <source>
        <dbReference type="Pfam" id="PF02518"/>
    </source>
</evidence>
<keyword evidence="8" id="KW-0067">ATP-binding</keyword>
<dbReference type="EC" id="2.7.13.3" evidence="16"/>
<feature type="transmembrane region" description="Helical" evidence="13">
    <location>
        <begin position="15"/>
        <end position="35"/>
    </location>
</feature>
<keyword evidence="2" id="KW-1003">Cell membrane</keyword>
<evidence type="ECO:0000256" key="2">
    <source>
        <dbReference type="ARBA" id="ARBA00022475"/>
    </source>
</evidence>
<protein>
    <submittedName>
        <fullName evidence="16">Sensor histidine kinase YpdA</fullName>
        <ecNumber evidence="16">2.7.13.3</ecNumber>
    </submittedName>
</protein>
<keyword evidence="6" id="KW-0547">Nucleotide-binding</keyword>
<keyword evidence="4 16" id="KW-0808">Transferase</keyword>
<dbReference type="PATRIC" id="fig|1432052.4.peg.950"/>
<proteinExistence type="predicted"/>
<evidence type="ECO:0000256" key="1">
    <source>
        <dbReference type="ARBA" id="ARBA00004651"/>
    </source>
</evidence>
<evidence type="ECO:0000256" key="8">
    <source>
        <dbReference type="ARBA" id="ARBA00022840"/>
    </source>
</evidence>
<name>A0A1E3A864_9FIRM</name>
<keyword evidence="10" id="KW-0902">Two-component regulatory system</keyword>
<evidence type="ECO:0000256" key="3">
    <source>
        <dbReference type="ARBA" id="ARBA00022553"/>
    </source>
</evidence>
<dbReference type="Pfam" id="PF06580">
    <property type="entry name" value="His_kinase"/>
    <property type="match status" value="1"/>
</dbReference>
<keyword evidence="5 13" id="KW-0812">Transmembrane</keyword>
<dbReference type="InterPro" id="IPR036890">
    <property type="entry name" value="HATPase_C_sf"/>
</dbReference>
<dbReference type="Proteomes" id="UP000094067">
    <property type="component" value="Unassembled WGS sequence"/>
</dbReference>
<dbReference type="AlphaFoldDB" id="A0A1E3A864"/>
<keyword evidence="12" id="KW-0175">Coiled coil</keyword>
<dbReference type="GO" id="GO:0005886">
    <property type="term" value="C:plasma membrane"/>
    <property type="evidence" value="ECO:0007669"/>
    <property type="project" value="UniProtKB-SubCell"/>
</dbReference>
<comment type="subcellular location">
    <subcellularLocation>
        <location evidence="1">Cell membrane</location>
        <topology evidence="1">Multi-pass membrane protein</topology>
    </subcellularLocation>
</comment>
<dbReference type="InterPro" id="IPR003594">
    <property type="entry name" value="HATPase_dom"/>
</dbReference>
<evidence type="ECO:0000256" key="6">
    <source>
        <dbReference type="ARBA" id="ARBA00022741"/>
    </source>
</evidence>
<dbReference type="GO" id="GO:0005524">
    <property type="term" value="F:ATP binding"/>
    <property type="evidence" value="ECO:0007669"/>
    <property type="project" value="UniProtKB-KW"/>
</dbReference>
<evidence type="ECO:0000256" key="9">
    <source>
        <dbReference type="ARBA" id="ARBA00022989"/>
    </source>
</evidence>
<comment type="caution">
    <text evidence="16">The sequence shown here is derived from an EMBL/GenBank/DDBJ whole genome shotgun (WGS) entry which is preliminary data.</text>
</comment>
<dbReference type="PANTHER" id="PTHR34220:SF11">
    <property type="entry name" value="SENSOR PROTEIN KINASE HPTS"/>
    <property type="match status" value="1"/>
</dbReference>
<feature type="coiled-coil region" evidence="12">
    <location>
        <begin position="340"/>
        <end position="379"/>
    </location>
</feature>
<keyword evidence="9 13" id="KW-1133">Transmembrane helix</keyword>
<organism evidence="16 17">
    <name type="scientific">Eisenbergiella tayi</name>
    <dbReference type="NCBI Taxonomy" id="1432052"/>
    <lineage>
        <taxon>Bacteria</taxon>
        <taxon>Bacillati</taxon>
        <taxon>Bacillota</taxon>
        <taxon>Clostridia</taxon>
        <taxon>Lachnospirales</taxon>
        <taxon>Lachnospiraceae</taxon>
        <taxon>Eisenbergiella</taxon>
    </lineage>
</organism>
<dbReference type="PANTHER" id="PTHR34220">
    <property type="entry name" value="SENSOR HISTIDINE KINASE YPDA"/>
    <property type="match status" value="1"/>
</dbReference>
<dbReference type="EMBL" id="MCGH01000002">
    <property type="protein sequence ID" value="ODM04962.1"/>
    <property type="molecule type" value="Genomic_DNA"/>
</dbReference>
<keyword evidence="7 16" id="KW-0418">Kinase</keyword>
<evidence type="ECO:0000256" key="13">
    <source>
        <dbReference type="SAM" id="Phobius"/>
    </source>
</evidence>
<feature type="domain" description="Histidine kinase/HSP90-like ATPase" evidence="14">
    <location>
        <begin position="469"/>
        <end position="578"/>
    </location>
</feature>
<evidence type="ECO:0000256" key="12">
    <source>
        <dbReference type="SAM" id="Coils"/>
    </source>
</evidence>
<dbReference type="Pfam" id="PF02518">
    <property type="entry name" value="HATPase_c"/>
    <property type="match status" value="1"/>
</dbReference>
<evidence type="ECO:0000256" key="7">
    <source>
        <dbReference type="ARBA" id="ARBA00022777"/>
    </source>
</evidence>
<dbReference type="RefSeq" id="WP_069151390.1">
    <property type="nucleotide sequence ID" value="NZ_MCGH01000002.1"/>
</dbReference>
<evidence type="ECO:0000256" key="5">
    <source>
        <dbReference type="ARBA" id="ARBA00022692"/>
    </source>
</evidence>
<evidence type="ECO:0000313" key="16">
    <source>
        <dbReference type="EMBL" id="ODM04962.1"/>
    </source>
</evidence>
<evidence type="ECO:0000256" key="11">
    <source>
        <dbReference type="ARBA" id="ARBA00023136"/>
    </source>
</evidence>
<dbReference type="Gene3D" id="3.30.565.10">
    <property type="entry name" value="Histidine kinase-like ATPase, C-terminal domain"/>
    <property type="match status" value="1"/>
</dbReference>
<keyword evidence="11 13" id="KW-0472">Membrane</keyword>
<accession>A0A1E3A864</accession>
<feature type="domain" description="Signal transduction histidine kinase internal region" evidence="15">
    <location>
        <begin position="372"/>
        <end position="448"/>
    </location>
</feature>
<dbReference type="InterPro" id="IPR010559">
    <property type="entry name" value="Sig_transdc_His_kin_internal"/>
</dbReference>
<evidence type="ECO:0000256" key="10">
    <source>
        <dbReference type="ARBA" id="ARBA00023012"/>
    </source>
</evidence>